<organism evidence="4 5">
    <name type="scientific">Stylophora pistillata</name>
    <name type="common">Smooth cauliflower coral</name>
    <dbReference type="NCBI Taxonomy" id="50429"/>
    <lineage>
        <taxon>Eukaryota</taxon>
        <taxon>Metazoa</taxon>
        <taxon>Cnidaria</taxon>
        <taxon>Anthozoa</taxon>
        <taxon>Hexacorallia</taxon>
        <taxon>Scleractinia</taxon>
        <taxon>Astrocoeniina</taxon>
        <taxon>Pocilloporidae</taxon>
        <taxon>Stylophora</taxon>
    </lineage>
</organism>
<dbReference type="InterPro" id="IPR000488">
    <property type="entry name" value="Death_dom"/>
</dbReference>
<evidence type="ECO:0000313" key="4">
    <source>
        <dbReference type="EMBL" id="PFX13904.1"/>
    </source>
</evidence>
<reference evidence="5" key="1">
    <citation type="journal article" date="2017" name="bioRxiv">
        <title>Comparative analysis of the genomes of Stylophora pistillata and Acropora digitifera provides evidence for extensive differences between species of corals.</title>
        <authorList>
            <person name="Voolstra C.R."/>
            <person name="Li Y."/>
            <person name="Liew Y.J."/>
            <person name="Baumgarten S."/>
            <person name="Zoccola D."/>
            <person name="Flot J.-F."/>
            <person name="Tambutte S."/>
            <person name="Allemand D."/>
            <person name="Aranda M."/>
        </authorList>
    </citation>
    <scope>NUCLEOTIDE SEQUENCE [LARGE SCALE GENOMIC DNA]</scope>
</reference>
<keyword evidence="5" id="KW-1185">Reference proteome</keyword>
<sequence length="334" mass="37545">MADQAERDEGNEERPGTSGSALSVRTAGGTEISINDPWTARITMIAAIYTVKSLASFFKENPEIVKSALQLVFKPWGAVIGQVSPGSLNVDLNFGSKEQFLKFEKDFEDGKVKDATEKEFRNIGYDAKLNLTLTKETSNVASIEVRKESTMVETKKITFVNPNPEVESHGERKAEKEGTEKPEVREGLQGKDNPNKEDFQSPSQKHKVKQVEENGSAAKKPKLEPAVEPETSGVSSTSNKKKIMKEEPVSDDDLQTLGKAIGSKWDRLARRLKIKEDEIEEIDERYRTLSQRGHQMLRLWKTNNGEAADYKTLHDALVHDMVQRKDLAEKYCFK</sequence>
<dbReference type="PROSITE" id="PS50017">
    <property type="entry name" value="DEATH_DOMAIN"/>
    <property type="match status" value="1"/>
</dbReference>
<dbReference type="PANTHER" id="PTHR15077">
    <property type="entry name" value="FAS-ASSOCIATING DEATH DOMAIN-CONTAINING PROTEIN FADD"/>
    <property type="match status" value="1"/>
</dbReference>
<dbReference type="InterPro" id="IPR016729">
    <property type="entry name" value="FADD"/>
</dbReference>
<proteinExistence type="predicted"/>
<dbReference type="EMBL" id="LSMT01000873">
    <property type="protein sequence ID" value="PFX13904.1"/>
    <property type="molecule type" value="Genomic_DNA"/>
</dbReference>
<comment type="caution">
    <text evidence="4">The sequence shown here is derived from an EMBL/GenBank/DDBJ whole genome shotgun (WGS) entry which is preliminary data.</text>
</comment>
<evidence type="ECO:0000313" key="5">
    <source>
        <dbReference type="Proteomes" id="UP000225706"/>
    </source>
</evidence>
<keyword evidence="1" id="KW-0175">Coiled coil</keyword>
<feature type="compositionally biased region" description="Basic and acidic residues" evidence="2">
    <location>
        <begin position="1"/>
        <end position="15"/>
    </location>
</feature>
<dbReference type="GO" id="GO:0007165">
    <property type="term" value="P:signal transduction"/>
    <property type="evidence" value="ECO:0007669"/>
    <property type="project" value="InterPro"/>
</dbReference>
<evidence type="ECO:0000256" key="1">
    <source>
        <dbReference type="SAM" id="Coils"/>
    </source>
</evidence>
<dbReference type="SMART" id="SM00005">
    <property type="entry name" value="DEATH"/>
    <property type="match status" value="1"/>
</dbReference>
<feature type="coiled-coil region" evidence="1">
    <location>
        <begin position="265"/>
        <end position="292"/>
    </location>
</feature>
<gene>
    <name evidence="4" type="ORF">AWC38_SpisGene21977</name>
</gene>
<feature type="region of interest" description="Disordered" evidence="2">
    <location>
        <begin position="1"/>
        <end position="24"/>
    </location>
</feature>
<feature type="domain" description="Death" evidence="3">
    <location>
        <begin position="250"/>
        <end position="317"/>
    </location>
</feature>
<dbReference type="Pfam" id="PF00531">
    <property type="entry name" value="Death"/>
    <property type="match status" value="1"/>
</dbReference>
<feature type="compositionally biased region" description="Basic and acidic residues" evidence="2">
    <location>
        <begin position="166"/>
        <end position="199"/>
    </location>
</feature>
<feature type="region of interest" description="Disordered" evidence="2">
    <location>
        <begin position="156"/>
        <end position="251"/>
    </location>
</feature>
<evidence type="ECO:0000256" key="2">
    <source>
        <dbReference type="SAM" id="MobiDB-lite"/>
    </source>
</evidence>
<dbReference type="AlphaFoldDB" id="A0A2B4R6C8"/>
<evidence type="ECO:0000259" key="3">
    <source>
        <dbReference type="PROSITE" id="PS50017"/>
    </source>
</evidence>
<dbReference type="CDD" id="cd01670">
    <property type="entry name" value="Death"/>
    <property type="match status" value="1"/>
</dbReference>
<accession>A0A2B4R6C8</accession>
<dbReference type="Proteomes" id="UP000225706">
    <property type="component" value="Unassembled WGS sequence"/>
</dbReference>
<dbReference type="SUPFAM" id="SSF47986">
    <property type="entry name" value="DEATH domain"/>
    <property type="match status" value="1"/>
</dbReference>
<dbReference type="OrthoDB" id="10515179at2759"/>
<protein>
    <recommendedName>
        <fullName evidence="3">Death domain-containing protein</fullName>
    </recommendedName>
</protein>
<name>A0A2B4R6C8_STYPI</name>
<dbReference type="InterPro" id="IPR011029">
    <property type="entry name" value="DEATH-like_dom_sf"/>
</dbReference>
<dbReference type="Gene3D" id="1.10.533.10">
    <property type="entry name" value="Death Domain, Fas"/>
    <property type="match status" value="1"/>
</dbReference>